<keyword evidence="1" id="KW-0378">Hydrolase</keyword>
<name>A0A2N5DY16_9GAMM</name>
<keyword evidence="1" id="KW-0119">Carbohydrate metabolism</keyword>
<evidence type="ECO:0000313" key="2">
    <source>
        <dbReference type="Proteomes" id="UP000234240"/>
    </source>
</evidence>
<dbReference type="OrthoDB" id="9774262at2"/>
<dbReference type="InterPro" id="IPR017853">
    <property type="entry name" value="GH"/>
</dbReference>
<comment type="caution">
    <text evidence="1">The sequence shown here is derived from an EMBL/GenBank/DDBJ whole genome shotgun (WGS) entry which is preliminary data.</text>
</comment>
<dbReference type="GO" id="GO:0045493">
    <property type="term" value="P:xylan catabolic process"/>
    <property type="evidence" value="ECO:0007669"/>
    <property type="project" value="UniProtKB-KW"/>
</dbReference>
<protein>
    <submittedName>
        <fullName evidence="1">1,4-beta-xylanase</fullName>
    </submittedName>
</protein>
<accession>A0A2N5DY16</accession>
<sequence>MYTQWPAEQAQAWHRQQRWGCGFNYLPRTAVNWLEMWQQETFDPATIEQELRWASRYGYNQLRTNLPFTLWQHDRNGLLERIDRFLAVADACGFQVMLTLLDDCAFSGDEPVIGQQKAPRPGVHNSQAAGSPGRAMVLDPSLWPQIERYVRDVIGHFRDDRRVWVWDLYNEPGNGGIFCGVDQYAEYDDRLAIYALSLMIQVFRWARQAEPCQPLTVAAWHIPDRGACGQAFRHPIDVAALHLSDVISYHAYVDTPGQVAILARLAAFNRPVLCTEWLARHVGSVMEEQLPLFRAQGVTCYHWGLVQGKTQTWLPWPDIAQEAHTAALWFHDVLTPDGLPFSEREMALVQRLSRM</sequence>
<evidence type="ECO:0000313" key="1">
    <source>
        <dbReference type="EMBL" id="PLR32384.1"/>
    </source>
</evidence>
<keyword evidence="1" id="KW-0326">Glycosidase</keyword>
<dbReference type="SUPFAM" id="SSF51445">
    <property type="entry name" value="(Trans)glycosidases"/>
    <property type="match status" value="1"/>
</dbReference>
<dbReference type="RefSeq" id="WP_101817952.1">
    <property type="nucleotide sequence ID" value="NZ_PJZF01000021.1"/>
</dbReference>
<keyword evidence="1" id="KW-0624">Polysaccharide degradation</keyword>
<proteinExistence type="predicted"/>
<reference evidence="1 2" key="1">
    <citation type="submission" date="2017-12" db="EMBL/GenBank/DDBJ databases">
        <title>Characterization of six clinical isolates of Enterochimera gen. nov., a novel genus of the Yersiniaciae family and the three species Enterochimera arupensis sp. nov., Enterochimera coloradensis sp. nov, and Enterochimera californica sp. nov.</title>
        <authorList>
            <person name="Rossi A."/>
            <person name="Fisher M."/>
        </authorList>
    </citation>
    <scope>NUCLEOTIDE SEQUENCE [LARGE SCALE GENOMIC DNA]</scope>
    <source>
        <strain evidence="2">2015-Iso6</strain>
    </source>
</reference>
<dbReference type="Gene3D" id="3.20.20.80">
    <property type="entry name" value="Glycosidases"/>
    <property type="match status" value="1"/>
</dbReference>
<organism evidence="1 2">
    <name type="scientific">Chimaeribacter californicus</name>
    <dbReference type="NCBI Taxonomy" id="2060067"/>
    <lineage>
        <taxon>Bacteria</taxon>
        <taxon>Pseudomonadati</taxon>
        <taxon>Pseudomonadota</taxon>
        <taxon>Gammaproteobacteria</taxon>
        <taxon>Enterobacterales</taxon>
        <taxon>Yersiniaceae</taxon>
        <taxon>Chimaeribacter</taxon>
    </lineage>
</organism>
<keyword evidence="2" id="KW-1185">Reference proteome</keyword>
<keyword evidence="1" id="KW-0858">Xylan degradation</keyword>
<dbReference type="AlphaFoldDB" id="A0A2N5DY16"/>
<dbReference type="Proteomes" id="UP000234240">
    <property type="component" value="Unassembled WGS sequence"/>
</dbReference>
<dbReference type="GO" id="GO:0016798">
    <property type="term" value="F:hydrolase activity, acting on glycosyl bonds"/>
    <property type="evidence" value="ECO:0007669"/>
    <property type="project" value="UniProtKB-KW"/>
</dbReference>
<dbReference type="EMBL" id="PJZF01000021">
    <property type="protein sequence ID" value="PLR32384.1"/>
    <property type="molecule type" value="Genomic_DNA"/>
</dbReference>
<gene>
    <name evidence="1" type="ORF">CYR55_19185</name>
</gene>